<keyword evidence="4" id="KW-0963">Cytoplasm</keyword>
<dbReference type="InterPro" id="IPR019167">
    <property type="entry name" value="PAT1_dom"/>
</dbReference>
<evidence type="ECO:0000256" key="7">
    <source>
        <dbReference type="SAM" id="Coils"/>
    </source>
</evidence>
<evidence type="ECO:0000256" key="3">
    <source>
        <dbReference type="ARBA" id="ARBA00009138"/>
    </source>
</evidence>
<dbReference type="GeneID" id="28726793"/>
<dbReference type="InterPro" id="IPR039900">
    <property type="entry name" value="Pat1-like"/>
</dbReference>
<dbReference type="RefSeq" id="XP_017990300.1">
    <property type="nucleotide sequence ID" value="XM_018134918.1"/>
</dbReference>
<organism evidence="10 11">
    <name type="scientific">Malassezia pachydermatis</name>
    <dbReference type="NCBI Taxonomy" id="77020"/>
    <lineage>
        <taxon>Eukaryota</taxon>
        <taxon>Fungi</taxon>
        <taxon>Dikarya</taxon>
        <taxon>Basidiomycota</taxon>
        <taxon>Ustilaginomycotina</taxon>
        <taxon>Malasseziomycetes</taxon>
        <taxon>Malasseziales</taxon>
        <taxon>Malasseziaceae</taxon>
        <taxon>Malassezia</taxon>
    </lineage>
</organism>
<dbReference type="OrthoDB" id="74835at2759"/>
<feature type="region of interest" description="Disordered" evidence="8">
    <location>
        <begin position="195"/>
        <end position="286"/>
    </location>
</feature>
<dbReference type="STRING" id="77020.A0A0M8MJA2"/>
<evidence type="ECO:0000313" key="11">
    <source>
        <dbReference type="Proteomes" id="UP000037751"/>
    </source>
</evidence>
<feature type="domain" description="mRNA decay factor PAT1" evidence="9">
    <location>
        <begin position="1"/>
        <end position="87"/>
    </location>
</feature>
<comment type="subcellular location">
    <subcellularLocation>
        <location evidence="2">Cytoplasm</location>
        <location evidence="2">P-body</location>
    </subcellularLocation>
    <subcellularLocation>
        <location evidence="1">Nucleus</location>
    </subcellularLocation>
</comment>
<dbReference type="GO" id="GO:0033962">
    <property type="term" value="P:P-body assembly"/>
    <property type="evidence" value="ECO:0007669"/>
    <property type="project" value="TreeGrafter"/>
</dbReference>
<dbReference type="GO" id="GO:0000290">
    <property type="term" value="P:deadenylation-dependent decapping of nuclear-transcribed mRNA"/>
    <property type="evidence" value="ECO:0007669"/>
    <property type="project" value="InterPro"/>
</dbReference>
<evidence type="ECO:0000313" key="10">
    <source>
        <dbReference type="EMBL" id="KOS12668.1"/>
    </source>
</evidence>
<comment type="caution">
    <text evidence="10">The sequence shown here is derived from an EMBL/GenBank/DDBJ whole genome shotgun (WGS) entry which is preliminary data.</text>
</comment>
<dbReference type="VEuPathDB" id="FungiDB:Malapachy_0397"/>
<keyword evidence="11" id="KW-1185">Reference proteome</keyword>
<feature type="compositionally biased region" description="Pro residues" evidence="8">
    <location>
        <begin position="215"/>
        <end position="241"/>
    </location>
</feature>
<keyword evidence="5" id="KW-0694">RNA-binding</keyword>
<protein>
    <recommendedName>
        <fullName evidence="9">mRNA decay factor PAT1 domain-containing protein</fullName>
    </recommendedName>
</protein>
<dbReference type="AlphaFoldDB" id="A0A0M8MJA2"/>
<feature type="compositionally biased region" description="Low complexity" evidence="8">
    <location>
        <begin position="242"/>
        <end position="252"/>
    </location>
</feature>
<dbReference type="PANTHER" id="PTHR21551">
    <property type="entry name" value="TOPOISOMERASE II-ASSOCIATED PROTEIN PAT1"/>
    <property type="match status" value="1"/>
</dbReference>
<evidence type="ECO:0000256" key="1">
    <source>
        <dbReference type="ARBA" id="ARBA00004123"/>
    </source>
</evidence>
<feature type="coiled-coil region" evidence="7">
    <location>
        <begin position="449"/>
        <end position="476"/>
    </location>
</feature>
<keyword evidence="6" id="KW-0539">Nucleus</keyword>
<reference evidence="10 11" key="1">
    <citation type="submission" date="2015-07" db="EMBL/GenBank/DDBJ databases">
        <title>Draft Genome Sequence of Malassezia furfur CBS1878 and Malassezia pachydermatis CBS1879.</title>
        <authorList>
            <person name="Triana S."/>
            <person name="Ohm R."/>
            <person name="Gonzalez A."/>
            <person name="DeCock H."/>
            <person name="Restrepo S."/>
            <person name="Celis A."/>
        </authorList>
    </citation>
    <scope>NUCLEOTIDE SEQUENCE [LARGE SCALE GENOMIC DNA]</scope>
    <source>
        <strain evidence="10 11">CBS 1879</strain>
    </source>
</reference>
<evidence type="ECO:0000256" key="5">
    <source>
        <dbReference type="ARBA" id="ARBA00022884"/>
    </source>
</evidence>
<keyword evidence="7" id="KW-0175">Coiled coil</keyword>
<dbReference type="GO" id="GO:0005634">
    <property type="term" value="C:nucleus"/>
    <property type="evidence" value="ECO:0007669"/>
    <property type="project" value="UniProtKB-SubCell"/>
</dbReference>
<dbReference type="Pfam" id="PF09770">
    <property type="entry name" value="PAT1"/>
    <property type="match status" value="2"/>
</dbReference>
<evidence type="ECO:0000256" key="2">
    <source>
        <dbReference type="ARBA" id="ARBA00004201"/>
    </source>
</evidence>
<feature type="compositionally biased region" description="Low complexity" evidence="8">
    <location>
        <begin position="195"/>
        <end position="214"/>
    </location>
</feature>
<comment type="similarity">
    <text evidence="3">Belongs to the PAT1 family.</text>
</comment>
<feature type="domain" description="mRNA decay factor PAT1" evidence="9">
    <location>
        <begin position="144"/>
        <end position="885"/>
    </location>
</feature>
<dbReference type="GO" id="GO:0003723">
    <property type="term" value="F:RNA binding"/>
    <property type="evidence" value="ECO:0007669"/>
    <property type="project" value="UniProtKB-KW"/>
</dbReference>
<accession>A0A0M8MJA2</accession>
<name>A0A0M8MJA2_9BASI</name>
<feature type="compositionally biased region" description="Pro residues" evidence="8">
    <location>
        <begin position="253"/>
        <end position="282"/>
    </location>
</feature>
<evidence type="ECO:0000259" key="9">
    <source>
        <dbReference type="Pfam" id="PF09770"/>
    </source>
</evidence>
<sequence>MSFFGFDTSLPPENKAAALATDEERALNDKIQRALEASAQEDVEVYTWGQDGYDGLGDQLVETNDDFNEDTFGAFAEDVGKDFDFGHSAPAAAPAKSDRNASAFAASLDDFWDTPALTRAPAKSTPSGAAPTSLKDVEAELAAQRTGSAPKAPEASRPLTLGEVEAQLLAQRRMATASPAVPRPPMMPGMGMPSPSVPPTGGMPQRPPGLASMPTPGPPPGMPAGARPPMPMPSGIPPAAAPRPASGPMARPAAPPAAPTVAPIPSPASVPTPSGPAAPPTPQAEHLARMRAMLEACPSSVQQTILSLPPPIQFDSLEDVVRQFPSLVRGETNDVDAAVQMLTSQAAARLQAWQKAEDKRRAKAAKLAHIARYNGVMSGSDKDFITRIQISHLVTPDPYTDDFYAHVFFAVRGGARKVPVPDGSVEAIEQHKKAEAGGSSGGKGSRRKLTRHENAMLRMQQQVERLVDNRKKREAKGADASLEGALGRVSLGSATKPRQMLQLINKPEEATAAVPDATNHEDAMRLALQGASLGDVAREPQNATQKALTRRESMVILEHLYSMVLRLEQLRREPSDDDSEAQVLTEKLWKELRVLEPLGVSDPHPFVSLLNHVKGKRMLPRVLRLLDTEQALTMLTMLIASFQSLDAVRDYAAWEQFQVTETLRHVRTTLMPSQAAEVGRNIDAFSNSVLFIMMSLVSSMSLRIVCGMLALLMERNDVLVCAKTRPGVSLLTALLSRAESLKQAASQPGTTDAPTPDELSQWSSVFGVLFNRLSADHQLAQLFFSSRVQTYLPFGVDMYMAGRRTGSSAPDANVEDEPVWNLMALFAIHADLAQQQVLVQELREKILSNVMAAKEAKSTGSTAPGDEDVRIRNVNLLLHALNLDAAQITL</sequence>
<dbReference type="EMBL" id="LGAV01000010">
    <property type="protein sequence ID" value="KOS12668.1"/>
    <property type="molecule type" value="Genomic_DNA"/>
</dbReference>
<gene>
    <name evidence="10" type="ORF">Malapachy_0397</name>
</gene>
<dbReference type="PANTHER" id="PTHR21551:SF0">
    <property type="entry name" value="PROTEIN ASSOCIATED WITH TOPO II RELATED-1, ISOFORM A"/>
    <property type="match status" value="1"/>
</dbReference>
<proteinExistence type="inferred from homology"/>
<dbReference type="Proteomes" id="UP000037751">
    <property type="component" value="Unassembled WGS sequence"/>
</dbReference>
<evidence type="ECO:0000256" key="6">
    <source>
        <dbReference type="ARBA" id="ARBA00023242"/>
    </source>
</evidence>
<dbReference type="GO" id="GO:0000932">
    <property type="term" value="C:P-body"/>
    <property type="evidence" value="ECO:0007669"/>
    <property type="project" value="UniProtKB-SubCell"/>
</dbReference>
<evidence type="ECO:0000256" key="8">
    <source>
        <dbReference type="SAM" id="MobiDB-lite"/>
    </source>
</evidence>
<evidence type="ECO:0000256" key="4">
    <source>
        <dbReference type="ARBA" id="ARBA00022490"/>
    </source>
</evidence>